<gene>
    <name evidence="1" type="ORF">SMTD_LOCUS1763</name>
</gene>
<evidence type="ECO:0000313" key="1">
    <source>
        <dbReference type="EMBL" id="VDO81166.1"/>
    </source>
</evidence>
<dbReference type="EMBL" id="UZAL01002087">
    <property type="protein sequence ID" value="VDO81166.1"/>
    <property type="molecule type" value="Genomic_DNA"/>
</dbReference>
<protein>
    <submittedName>
        <fullName evidence="1">Uncharacterized protein</fullName>
    </submittedName>
</protein>
<evidence type="ECO:0000313" key="2">
    <source>
        <dbReference type="Proteomes" id="UP000269396"/>
    </source>
</evidence>
<dbReference type="Proteomes" id="UP000269396">
    <property type="component" value="Unassembled WGS sequence"/>
</dbReference>
<organism evidence="1 2">
    <name type="scientific">Schistosoma mattheei</name>
    <dbReference type="NCBI Taxonomy" id="31246"/>
    <lineage>
        <taxon>Eukaryota</taxon>
        <taxon>Metazoa</taxon>
        <taxon>Spiralia</taxon>
        <taxon>Lophotrochozoa</taxon>
        <taxon>Platyhelminthes</taxon>
        <taxon>Trematoda</taxon>
        <taxon>Digenea</taxon>
        <taxon>Strigeidida</taxon>
        <taxon>Schistosomatoidea</taxon>
        <taxon>Schistosomatidae</taxon>
        <taxon>Schistosoma</taxon>
    </lineage>
</organism>
<name>A0A3P7Y0W7_9TREM</name>
<accession>A0A3P7Y0W7</accession>
<keyword evidence="2" id="KW-1185">Reference proteome</keyword>
<dbReference type="AlphaFoldDB" id="A0A3P7Y0W7"/>
<proteinExistence type="predicted"/>
<sequence>MPCARLVNALIAGRVSTTYNIFESGFELRIASKSTWSSVDFDEKPANG</sequence>
<reference evidence="1 2" key="1">
    <citation type="submission" date="2018-11" db="EMBL/GenBank/DDBJ databases">
        <authorList>
            <consortium name="Pathogen Informatics"/>
        </authorList>
    </citation>
    <scope>NUCLEOTIDE SEQUENCE [LARGE SCALE GENOMIC DNA]</scope>
    <source>
        <strain>Denwood</strain>
        <strain evidence="2">Zambia</strain>
    </source>
</reference>